<dbReference type="InterPro" id="IPR027417">
    <property type="entry name" value="P-loop_NTPase"/>
</dbReference>
<keyword evidence="3" id="KW-1185">Reference proteome</keyword>
<organism evidence="2 3">
    <name type="scientific">Actinoplanes octamycinicus</name>
    <dbReference type="NCBI Taxonomy" id="135948"/>
    <lineage>
        <taxon>Bacteria</taxon>
        <taxon>Bacillati</taxon>
        <taxon>Actinomycetota</taxon>
        <taxon>Actinomycetes</taxon>
        <taxon>Micromonosporales</taxon>
        <taxon>Micromonosporaceae</taxon>
        <taxon>Actinoplanes</taxon>
    </lineage>
</organism>
<evidence type="ECO:0000313" key="3">
    <source>
        <dbReference type="Proteomes" id="UP000546162"/>
    </source>
</evidence>
<evidence type="ECO:0000313" key="2">
    <source>
        <dbReference type="EMBL" id="MBB4742932.1"/>
    </source>
</evidence>
<dbReference type="InterPro" id="IPR011009">
    <property type="entry name" value="Kinase-like_dom_sf"/>
</dbReference>
<dbReference type="AlphaFoldDB" id="A0A7W7H2Y5"/>
<dbReference type="SUPFAM" id="SSF56112">
    <property type="entry name" value="Protein kinase-like (PK-like)"/>
    <property type="match status" value="1"/>
</dbReference>
<sequence length="452" mass="49257">MVITSFGHPELVETHAAMLFLLGDRAYKLRKPVQLGFHDFRRRADRFRVCHREVQLNKRLAPDVYLGVTDVLGPDGEPCDHLVVMRRMPAARRLSTLVRQGAPIGGELHRLARMLAVFHTHAQRGPAIDVEGARAALQDRWDAALDQLRRSHGDVSSSAEVAEVENRAHEFLAGREALFLDRIAGGRIVDGHGDLSADDIFLLDDGPRVLDCLEYDDRLRYLDVLDDVACLAVDLEHLGAPTLAEGFVAGYRAFSGDTAPPALLHHYAAYRAVLRAAAGCPRPRRDSPPHNGHLGDALRHLRAGTVRLVLLGGSPATGRSTLAGQLGGTVLSADRIWAELAGNAAAEPGDRIHAEMIWQARRLLEHGATVILDAAWTHEEHRRAARDLAHCTHSELVELRTAAAGRDTDDWPQARTVDSAAQALAELGGPFGPAETGRPARVTMRPAANSRS</sequence>
<dbReference type="RefSeq" id="WP_185043232.1">
    <property type="nucleotide sequence ID" value="NZ_BAABFG010000005.1"/>
</dbReference>
<dbReference type="Proteomes" id="UP000546162">
    <property type="component" value="Unassembled WGS sequence"/>
</dbReference>
<dbReference type="Pfam" id="PF13671">
    <property type="entry name" value="AAA_33"/>
    <property type="match status" value="1"/>
</dbReference>
<accession>A0A7W7H2Y5</accession>
<dbReference type="EMBL" id="JACHNB010000001">
    <property type="protein sequence ID" value="MBB4742932.1"/>
    <property type="molecule type" value="Genomic_DNA"/>
</dbReference>
<dbReference type="GO" id="GO:0016301">
    <property type="term" value="F:kinase activity"/>
    <property type="evidence" value="ECO:0007669"/>
    <property type="project" value="UniProtKB-KW"/>
</dbReference>
<gene>
    <name evidence="2" type="ORF">BJY16_006391</name>
</gene>
<keyword evidence="2" id="KW-0808">Transferase</keyword>
<proteinExistence type="predicted"/>
<evidence type="ECO:0000256" key="1">
    <source>
        <dbReference type="SAM" id="MobiDB-lite"/>
    </source>
</evidence>
<dbReference type="PANTHER" id="PTHR43883:SF1">
    <property type="entry name" value="GLUCONOKINASE"/>
    <property type="match status" value="1"/>
</dbReference>
<comment type="caution">
    <text evidence="2">The sequence shown here is derived from an EMBL/GenBank/DDBJ whole genome shotgun (WGS) entry which is preliminary data.</text>
</comment>
<dbReference type="Gene3D" id="3.40.50.300">
    <property type="entry name" value="P-loop containing nucleotide triphosphate hydrolases"/>
    <property type="match status" value="1"/>
</dbReference>
<dbReference type="InterPro" id="IPR052732">
    <property type="entry name" value="Cell-binding_unc_protein"/>
</dbReference>
<dbReference type="SUPFAM" id="SSF52540">
    <property type="entry name" value="P-loop containing nucleoside triphosphate hydrolases"/>
    <property type="match status" value="1"/>
</dbReference>
<name>A0A7W7H2Y5_9ACTN</name>
<dbReference type="PANTHER" id="PTHR43883">
    <property type="entry name" value="SLR0207 PROTEIN"/>
    <property type="match status" value="1"/>
</dbReference>
<reference evidence="2 3" key="1">
    <citation type="submission" date="2020-08" db="EMBL/GenBank/DDBJ databases">
        <title>Sequencing the genomes of 1000 actinobacteria strains.</title>
        <authorList>
            <person name="Klenk H.-P."/>
        </authorList>
    </citation>
    <scope>NUCLEOTIDE SEQUENCE [LARGE SCALE GENOMIC DNA]</scope>
    <source>
        <strain evidence="2 3">DSM 45809</strain>
    </source>
</reference>
<protein>
    <submittedName>
        <fullName evidence="2">Aminoglycoside phosphotransferase family enzyme/predicted kinase</fullName>
    </submittedName>
</protein>
<feature type="region of interest" description="Disordered" evidence="1">
    <location>
        <begin position="426"/>
        <end position="452"/>
    </location>
</feature>
<keyword evidence="2" id="KW-0418">Kinase</keyword>